<comment type="caution">
    <text evidence="1">The sequence shown here is derived from an EMBL/GenBank/DDBJ whole genome shotgun (WGS) entry which is preliminary data.</text>
</comment>
<name>A0AA38FDZ3_TAXCH</name>
<protein>
    <submittedName>
        <fullName evidence="1">Uncharacterized protein</fullName>
    </submittedName>
</protein>
<proteinExistence type="predicted"/>
<gene>
    <name evidence="1" type="ORF">KI387_029173</name>
</gene>
<accession>A0AA38FDZ3</accession>
<dbReference type="EMBL" id="JAHRHJ020000010">
    <property type="protein sequence ID" value="KAH9297491.1"/>
    <property type="molecule type" value="Genomic_DNA"/>
</dbReference>
<feature type="non-terminal residue" evidence="1">
    <location>
        <position position="1"/>
    </location>
</feature>
<keyword evidence="2" id="KW-1185">Reference proteome</keyword>
<dbReference type="AlphaFoldDB" id="A0AA38FDZ3"/>
<evidence type="ECO:0000313" key="1">
    <source>
        <dbReference type="EMBL" id="KAH9297491.1"/>
    </source>
</evidence>
<reference evidence="1 2" key="1">
    <citation type="journal article" date="2021" name="Nat. Plants">
        <title>The Taxus genome provides insights into paclitaxel biosynthesis.</title>
        <authorList>
            <person name="Xiong X."/>
            <person name="Gou J."/>
            <person name="Liao Q."/>
            <person name="Li Y."/>
            <person name="Zhou Q."/>
            <person name="Bi G."/>
            <person name="Li C."/>
            <person name="Du R."/>
            <person name="Wang X."/>
            <person name="Sun T."/>
            <person name="Guo L."/>
            <person name="Liang H."/>
            <person name="Lu P."/>
            <person name="Wu Y."/>
            <person name="Zhang Z."/>
            <person name="Ro D.K."/>
            <person name="Shang Y."/>
            <person name="Huang S."/>
            <person name="Yan J."/>
        </authorList>
    </citation>
    <scope>NUCLEOTIDE SEQUENCE [LARGE SCALE GENOMIC DNA]</scope>
    <source>
        <strain evidence="1">Ta-2019</strain>
    </source>
</reference>
<organism evidence="1 2">
    <name type="scientific">Taxus chinensis</name>
    <name type="common">Chinese yew</name>
    <name type="synonym">Taxus wallichiana var. chinensis</name>
    <dbReference type="NCBI Taxonomy" id="29808"/>
    <lineage>
        <taxon>Eukaryota</taxon>
        <taxon>Viridiplantae</taxon>
        <taxon>Streptophyta</taxon>
        <taxon>Embryophyta</taxon>
        <taxon>Tracheophyta</taxon>
        <taxon>Spermatophyta</taxon>
        <taxon>Pinopsida</taxon>
        <taxon>Pinidae</taxon>
        <taxon>Conifers II</taxon>
        <taxon>Cupressales</taxon>
        <taxon>Taxaceae</taxon>
        <taxon>Taxus</taxon>
    </lineage>
</organism>
<sequence>SMGSLVKLYGEKKMLHIIKDPNNSSYEVLYIDIDDDNFVGFSDGKEHKIDQCKYLNQ</sequence>
<feature type="non-terminal residue" evidence="1">
    <location>
        <position position="57"/>
    </location>
</feature>
<evidence type="ECO:0000313" key="2">
    <source>
        <dbReference type="Proteomes" id="UP000824469"/>
    </source>
</evidence>
<dbReference type="Proteomes" id="UP000824469">
    <property type="component" value="Unassembled WGS sequence"/>
</dbReference>